<keyword evidence="4" id="KW-1185">Reference proteome</keyword>
<dbReference type="PROSITE" id="PS50878">
    <property type="entry name" value="RT_POL"/>
    <property type="match status" value="1"/>
</dbReference>
<comment type="caution">
    <text evidence="3">The sequence shown here is derived from an EMBL/GenBank/DDBJ whole genome shotgun (WGS) entry which is preliminary data.</text>
</comment>
<feature type="domain" description="Reverse transcriptase" evidence="2">
    <location>
        <begin position="1"/>
        <end position="82"/>
    </location>
</feature>
<sequence length="289" mass="33397">MSRLADDICILTSHPDPLSVSESLQDHLDNLNSWCKRWRIRINQSKSVHLTFTLRRQSCPPIMFDNIPIPPANHVHYLGLYINKRVTWNPHTRLKRLDLNRKYGLLRQLLNRNSKLSIENKFTIYKTILKPTWTYGIELRGSAKKGNIDRIQSFQSKVLNAPCGGALPPWRRRSSLVPSPECGLYKRGASSDSNPGVPLRRGRVDPRVLNPVGPWRRHGTIINSRQKHKRPFATVPVRMRGTPRPLAPIEFWLERTLRTGPRSLGLKTASWEDEQRETTENRYVGFTVF</sequence>
<dbReference type="Proteomes" id="UP001558652">
    <property type="component" value="Unassembled WGS sequence"/>
</dbReference>
<evidence type="ECO:0000259" key="2">
    <source>
        <dbReference type="PROSITE" id="PS50878"/>
    </source>
</evidence>
<proteinExistence type="predicted"/>
<reference evidence="3 4" key="1">
    <citation type="submission" date="2024-07" db="EMBL/GenBank/DDBJ databases">
        <title>Chromosome-level genome assembly of the water stick insect Ranatra chinensis (Heteroptera: Nepidae).</title>
        <authorList>
            <person name="Liu X."/>
        </authorList>
    </citation>
    <scope>NUCLEOTIDE SEQUENCE [LARGE SCALE GENOMIC DNA]</scope>
    <source>
        <strain evidence="3">Cailab_2021Rc</strain>
        <tissue evidence="3">Muscle</tissue>
    </source>
</reference>
<name>A0ABD0YJ04_9HEMI</name>
<feature type="region of interest" description="Disordered" evidence="1">
    <location>
        <begin position="187"/>
        <end position="210"/>
    </location>
</feature>
<evidence type="ECO:0000256" key="1">
    <source>
        <dbReference type="SAM" id="MobiDB-lite"/>
    </source>
</evidence>
<dbReference type="EMBL" id="JBFDAA010000020">
    <property type="protein sequence ID" value="KAL1115175.1"/>
    <property type="molecule type" value="Genomic_DNA"/>
</dbReference>
<evidence type="ECO:0000313" key="3">
    <source>
        <dbReference type="EMBL" id="KAL1115175.1"/>
    </source>
</evidence>
<accession>A0ABD0YJ04</accession>
<organism evidence="3 4">
    <name type="scientific">Ranatra chinensis</name>
    <dbReference type="NCBI Taxonomy" id="642074"/>
    <lineage>
        <taxon>Eukaryota</taxon>
        <taxon>Metazoa</taxon>
        <taxon>Ecdysozoa</taxon>
        <taxon>Arthropoda</taxon>
        <taxon>Hexapoda</taxon>
        <taxon>Insecta</taxon>
        <taxon>Pterygota</taxon>
        <taxon>Neoptera</taxon>
        <taxon>Paraneoptera</taxon>
        <taxon>Hemiptera</taxon>
        <taxon>Heteroptera</taxon>
        <taxon>Panheteroptera</taxon>
        <taxon>Nepomorpha</taxon>
        <taxon>Nepidae</taxon>
        <taxon>Ranatrinae</taxon>
        <taxon>Ranatra</taxon>
    </lineage>
</organism>
<gene>
    <name evidence="3" type="ORF">AAG570_007206</name>
</gene>
<protein>
    <recommendedName>
        <fullName evidence="2">Reverse transcriptase domain-containing protein</fullName>
    </recommendedName>
</protein>
<dbReference type="InterPro" id="IPR000477">
    <property type="entry name" value="RT_dom"/>
</dbReference>
<dbReference type="AlphaFoldDB" id="A0ABD0YJ04"/>
<dbReference type="PANTHER" id="PTHR33332">
    <property type="entry name" value="REVERSE TRANSCRIPTASE DOMAIN-CONTAINING PROTEIN"/>
    <property type="match status" value="1"/>
</dbReference>
<evidence type="ECO:0000313" key="4">
    <source>
        <dbReference type="Proteomes" id="UP001558652"/>
    </source>
</evidence>